<proteinExistence type="predicted"/>
<comment type="caution">
    <text evidence="2">The sequence shown here is derived from an EMBL/GenBank/DDBJ whole genome shotgun (WGS) entry which is preliminary data.</text>
</comment>
<dbReference type="AlphaFoldDB" id="A0A941CYD9"/>
<feature type="region of interest" description="Disordered" evidence="1">
    <location>
        <begin position="52"/>
        <end position="75"/>
    </location>
</feature>
<dbReference type="EMBL" id="JAGSGD010000001">
    <property type="protein sequence ID" value="MBR7618149.1"/>
    <property type="molecule type" value="Genomic_DNA"/>
</dbReference>
<evidence type="ECO:0000313" key="3">
    <source>
        <dbReference type="Proteomes" id="UP000622580"/>
    </source>
</evidence>
<gene>
    <name evidence="2" type="ORF">JKL49_02010</name>
</gene>
<dbReference type="RefSeq" id="WP_215337968.1">
    <property type="nucleotide sequence ID" value="NZ_JAGSGD010000001.1"/>
</dbReference>
<keyword evidence="3" id="KW-1185">Reference proteome</keyword>
<reference evidence="2" key="1">
    <citation type="submission" date="2021-04" db="EMBL/GenBank/DDBJ databases">
        <title>Draft genome assembly of strain Phenylobacterium sp. 20VBR1 using MiniION and Illumina platforms.</title>
        <authorList>
            <person name="Thomas F.A."/>
            <person name="Krishnan K.P."/>
            <person name="Sinha R.K."/>
        </authorList>
    </citation>
    <scope>NUCLEOTIDE SEQUENCE</scope>
    <source>
        <strain evidence="2">20VBR1</strain>
    </source>
</reference>
<organism evidence="2 3">
    <name type="scientific">Phenylobacterium glaciei</name>
    <dbReference type="NCBI Taxonomy" id="2803784"/>
    <lineage>
        <taxon>Bacteria</taxon>
        <taxon>Pseudomonadati</taxon>
        <taxon>Pseudomonadota</taxon>
        <taxon>Alphaproteobacteria</taxon>
        <taxon>Caulobacterales</taxon>
        <taxon>Caulobacteraceae</taxon>
        <taxon>Phenylobacterium</taxon>
    </lineage>
</organism>
<evidence type="ECO:0000256" key="1">
    <source>
        <dbReference type="SAM" id="MobiDB-lite"/>
    </source>
</evidence>
<feature type="region of interest" description="Disordered" evidence="1">
    <location>
        <begin position="1"/>
        <end position="25"/>
    </location>
</feature>
<accession>A0A941CYD9</accession>
<protein>
    <submittedName>
        <fullName evidence="2">Uncharacterized protein</fullName>
    </submittedName>
</protein>
<name>A0A941CYD9_9CAUL</name>
<sequence>MALPIRPGFPQTTQPIQRPDAARNASQRAFFQAALGGQQQAAAAQAIANPISRPHPMGRIPADLPAEPPEKFLRPGSLLDIKV</sequence>
<dbReference type="Proteomes" id="UP000622580">
    <property type="component" value="Unassembled WGS sequence"/>
</dbReference>
<evidence type="ECO:0000313" key="2">
    <source>
        <dbReference type="EMBL" id="MBR7618149.1"/>
    </source>
</evidence>